<dbReference type="AlphaFoldDB" id="A0A1S9T1A4"/>
<dbReference type="Proteomes" id="UP000190696">
    <property type="component" value="Unassembled WGS sequence"/>
</dbReference>
<reference evidence="1 2" key="1">
    <citation type="submission" date="2017-01" db="EMBL/GenBank/DDBJ databases">
        <title>Bacillus cereus isolates.</title>
        <authorList>
            <person name="Beno S.M."/>
        </authorList>
    </citation>
    <scope>NUCLEOTIDE SEQUENCE [LARGE SCALE GENOMIC DNA]</scope>
    <source>
        <strain evidence="1 2">FSL W7-1108</strain>
    </source>
</reference>
<protein>
    <submittedName>
        <fullName evidence="1">Uncharacterized protein</fullName>
    </submittedName>
</protein>
<dbReference type="InterPro" id="IPR027417">
    <property type="entry name" value="P-loop_NTPase"/>
</dbReference>
<dbReference type="SUPFAM" id="SSF52540">
    <property type="entry name" value="P-loop containing nucleoside triphosphate hydrolases"/>
    <property type="match status" value="1"/>
</dbReference>
<organism evidence="1 2">
    <name type="scientific">Bacillus mycoides</name>
    <dbReference type="NCBI Taxonomy" id="1405"/>
    <lineage>
        <taxon>Bacteria</taxon>
        <taxon>Bacillati</taxon>
        <taxon>Bacillota</taxon>
        <taxon>Bacilli</taxon>
        <taxon>Bacillales</taxon>
        <taxon>Bacillaceae</taxon>
        <taxon>Bacillus</taxon>
        <taxon>Bacillus cereus group</taxon>
    </lineage>
</organism>
<evidence type="ECO:0000313" key="2">
    <source>
        <dbReference type="Proteomes" id="UP000190696"/>
    </source>
</evidence>
<name>A0A1S9T1A4_BACMY</name>
<sequence>MDNIDKLRKNQNNIVTVHRFYASENTDQIYVLNQSKLIDSGDHNQLLGINLCYLTLVKKYI</sequence>
<evidence type="ECO:0000313" key="1">
    <source>
        <dbReference type="EMBL" id="OOR03662.1"/>
    </source>
</evidence>
<gene>
    <name evidence="1" type="ORF">BW900_25860</name>
</gene>
<proteinExistence type="predicted"/>
<accession>A0A1S9T1A4</accession>
<dbReference type="EMBL" id="MUAI01000037">
    <property type="protein sequence ID" value="OOR03662.1"/>
    <property type="molecule type" value="Genomic_DNA"/>
</dbReference>
<comment type="caution">
    <text evidence="1">The sequence shown here is derived from an EMBL/GenBank/DDBJ whole genome shotgun (WGS) entry which is preliminary data.</text>
</comment>
<dbReference type="Gene3D" id="3.40.50.300">
    <property type="entry name" value="P-loop containing nucleotide triphosphate hydrolases"/>
    <property type="match status" value="1"/>
</dbReference>